<protein>
    <recommendedName>
        <fullName evidence="9">Lysine transporter LysE</fullName>
    </recommendedName>
</protein>
<evidence type="ECO:0000313" key="7">
    <source>
        <dbReference type="EMBL" id="OGM03967.1"/>
    </source>
</evidence>
<dbReference type="PANTHER" id="PTHR30086">
    <property type="entry name" value="ARGININE EXPORTER PROTEIN ARGO"/>
    <property type="match status" value="1"/>
</dbReference>
<dbReference type="Proteomes" id="UP000178735">
    <property type="component" value="Unassembled WGS sequence"/>
</dbReference>
<keyword evidence="3 6" id="KW-0812">Transmembrane</keyword>
<dbReference type="Pfam" id="PF01810">
    <property type="entry name" value="LysE"/>
    <property type="match status" value="1"/>
</dbReference>
<evidence type="ECO:0000256" key="2">
    <source>
        <dbReference type="ARBA" id="ARBA00022475"/>
    </source>
</evidence>
<comment type="caution">
    <text evidence="7">The sequence shown here is derived from an EMBL/GenBank/DDBJ whole genome shotgun (WGS) entry which is preliminary data.</text>
</comment>
<dbReference type="EMBL" id="MGFH01000152">
    <property type="protein sequence ID" value="OGM03967.1"/>
    <property type="molecule type" value="Genomic_DNA"/>
</dbReference>
<proteinExistence type="predicted"/>
<keyword evidence="2" id="KW-1003">Cell membrane</keyword>
<dbReference type="GO" id="GO:0015171">
    <property type="term" value="F:amino acid transmembrane transporter activity"/>
    <property type="evidence" value="ECO:0007669"/>
    <property type="project" value="TreeGrafter"/>
</dbReference>
<feature type="transmembrane region" description="Helical" evidence="6">
    <location>
        <begin position="39"/>
        <end position="60"/>
    </location>
</feature>
<organism evidence="7 8">
    <name type="scientific">Candidatus Wallbacteria bacterium GWC2_49_35</name>
    <dbReference type="NCBI Taxonomy" id="1817813"/>
    <lineage>
        <taxon>Bacteria</taxon>
        <taxon>Candidatus Walliibacteriota</taxon>
    </lineage>
</organism>
<evidence type="ECO:0000313" key="8">
    <source>
        <dbReference type="Proteomes" id="UP000178735"/>
    </source>
</evidence>
<gene>
    <name evidence="7" type="ORF">A2008_06920</name>
</gene>
<evidence type="ECO:0000256" key="4">
    <source>
        <dbReference type="ARBA" id="ARBA00022989"/>
    </source>
</evidence>
<feature type="transmembrane region" description="Helical" evidence="6">
    <location>
        <begin position="6"/>
        <end position="27"/>
    </location>
</feature>
<dbReference type="AlphaFoldDB" id="A0A1F7WN55"/>
<feature type="transmembrane region" description="Helical" evidence="6">
    <location>
        <begin position="72"/>
        <end position="95"/>
    </location>
</feature>
<name>A0A1F7WN55_9BACT</name>
<keyword evidence="4 6" id="KW-1133">Transmembrane helix</keyword>
<dbReference type="GO" id="GO:0005886">
    <property type="term" value="C:plasma membrane"/>
    <property type="evidence" value="ECO:0007669"/>
    <property type="project" value="UniProtKB-SubCell"/>
</dbReference>
<evidence type="ECO:0000256" key="6">
    <source>
        <dbReference type="SAM" id="Phobius"/>
    </source>
</evidence>
<comment type="subcellular location">
    <subcellularLocation>
        <location evidence="1">Cell membrane</location>
        <topology evidence="1">Multi-pass membrane protein</topology>
    </subcellularLocation>
</comment>
<dbReference type="PANTHER" id="PTHR30086:SF20">
    <property type="entry name" value="ARGININE EXPORTER PROTEIN ARGO-RELATED"/>
    <property type="match status" value="1"/>
</dbReference>
<sequence length="220" mass="24155">MIKVMFYGLLYGFMISIPIGPANIELIRRGMHGGFKDSLEVGIGAALSDAMLCLLVYFGVVKIILASKLLNAVLGFGCAALMLYFGLTGFKAIFIDRHRPDVMNYIKVPGSKRAPLAMGFSINTTNPMVIGFWVVFLGAVTSYSSMKASFTDYPKTSILLFSLFVFCGSLAWFYLLAKIVHKGKKYITASLFELISFVCSALFILFGLVLIYGVLKTILS</sequence>
<reference evidence="7 8" key="1">
    <citation type="journal article" date="2016" name="Nat. Commun.">
        <title>Thousands of microbial genomes shed light on interconnected biogeochemical processes in an aquifer system.</title>
        <authorList>
            <person name="Anantharaman K."/>
            <person name="Brown C.T."/>
            <person name="Hug L.A."/>
            <person name="Sharon I."/>
            <person name="Castelle C.J."/>
            <person name="Probst A.J."/>
            <person name="Thomas B.C."/>
            <person name="Singh A."/>
            <person name="Wilkins M.J."/>
            <person name="Karaoz U."/>
            <person name="Brodie E.L."/>
            <person name="Williams K.H."/>
            <person name="Hubbard S.S."/>
            <person name="Banfield J.F."/>
        </authorList>
    </citation>
    <scope>NUCLEOTIDE SEQUENCE [LARGE SCALE GENOMIC DNA]</scope>
</reference>
<accession>A0A1F7WN55</accession>
<keyword evidence="5 6" id="KW-0472">Membrane</keyword>
<evidence type="ECO:0000256" key="3">
    <source>
        <dbReference type="ARBA" id="ARBA00022692"/>
    </source>
</evidence>
<dbReference type="STRING" id="1817813.A2008_06920"/>
<evidence type="ECO:0000256" key="5">
    <source>
        <dbReference type="ARBA" id="ARBA00023136"/>
    </source>
</evidence>
<feature type="transmembrane region" description="Helical" evidence="6">
    <location>
        <begin position="116"/>
        <end position="138"/>
    </location>
</feature>
<evidence type="ECO:0008006" key="9">
    <source>
        <dbReference type="Google" id="ProtNLM"/>
    </source>
</evidence>
<evidence type="ECO:0000256" key="1">
    <source>
        <dbReference type="ARBA" id="ARBA00004651"/>
    </source>
</evidence>
<dbReference type="InterPro" id="IPR001123">
    <property type="entry name" value="LeuE-type"/>
</dbReference>
<feature type="transmembrane region" description="Helical" evidence="6">
    <location>
        <begin position="189"/>
        <end position="215"/>
    </location>
</feature>
<feature type="transmembrane region" description="Helical" evidence="6">
    <location>
        <begin position="158"/>
        <end position="177"/>
    </location>
</feature>